<dbReference type="Pfam" id="PF00005">
    <property type="entry name" value="ABC_tran"/>
    <property type="match status" value="1"/>
</dbReference>
<dbReference type="InterPro" id="IPR003439">
    <property type="entry name" value="ABC_transporter-like_ATP-bd"/>
</dbReference>
<dbReference type="SMART" id="SM00382">
    <property type="entry name" value="AAA"/>
    <property type="match status" value="1"/>
</dbReference>
<comment type="caution">
    <text evidence="5">The sequence shown here is derived from an EMBL/GenBank/DDBJ whole genome shotgun (WGS) entry which is preliminary data.</text>
</comment>
<dbReference type="PANTHER" id="PTHR42788">
    <property type="entry name" value="TAURINE IMPORT ATP-BINDING PROTEIN-RELATED"/>
    <property type="match status" value="1"/>
</dbReference>
<evidence type="ECO:0000313" key="6">
    <source>
        <dbReference type="Proteomes" id="UP001165092"/>
    </source>
</evidence>
<sequence length="282" mass="30685">MAAPGQAAAPASGRAARIGISGVERVYASTRSSVTALHDLTTEVPGGQFLSLLGPSGCGKSTLLRLIAGLEHPTSGTIEVGGTTVTAPHPDLGMVFQEDLLMPWRTVIDNILLQADVRRADRKAMRDRARELLAQVGLEACENKYPRELSGGMRQRVGICRAILHDPRLLLMDEPFAALDAMTRDQMAVDLADMAAQRDTTVVFVTHSISEAVFLSDRILVMSPRPGRVVADITVDLPRPRGLHVRETPRFADYVGQVTEVFEDLGILRDRRPAGHHEGTQR</sequence>
<dbReference type="Gene3D" id="3.40.50.300">
    <property type="entry name" value="P-loop containing nucleotide triphosphate hydrolases"/>
    <property type="match status" value="1"/>
</dbReference>
<protein>
    <submittedName>
        <fullName evidence="5">ABC transporter ATP-binding protein</fullName>
    </submittedName>
</protein>
<evidence type="ECO:0000256" key="2">
    <source>
        <dbReference type="ARBA" id="ARBA00022741"/>
    </source>
</evidence>
<keyword evidence="2" id="KW-0547">Nucleotide-binding</keyword>
<keyword evidence="1" id="KW-0813">Transport</keyword>
<dbReference type="InterPro" id="IPR003593">
    <property type="entry name" value="AAA+_ATPase"/>
</dbReference>
<dbReference type="GO" id="GO:0016887">
    <property type="term" value="F:ATP hydrolysis activity"/>
    <property type="evidence" value="ECO:0007669"/>
    <property type="project" value="InterPro"/>
</dbReference>
<feature type="domain" description="ABC transporter" evidence="4">
    <location>
        <begin position="18"/>
        <end position="249"/>
    </location>
</feature>
<evidence type="ECO:0000313" key="5">
    <source>
        <dbReference type="EMBL" id="GLU48743.1"/>
    </source>
</evidence>
<evidence type="ECO:0000259" key="4">
    <source>
        <dbReference type="PROSITE" id="PS50893"/>
    </source>
</evidence>
<dbReference type="CDD" id="cd03293">
    <property type="entry name" value="ABC_NrtD_SsuB_transporters"/>
    <property type="match status" value="1"/>
</dbReference>
<gene>
    <name evidence="5" type="ORF">Nans01_30940</name>
</gene>
<accession>A0A9W6P849</accession>
<dbReference type="InterPro" id="IPR027417">
    <property type="entry name" value="P-loop_NTPase"/>
</dbReference>
<dbReference type="InterPro" id="IPR050166">
    <property type="entry name" value="ABC_transporter_ATP-bind"/>
</dbReference>
<reference evidence="5" key="1">
    <citation type="submission" date="2023-02" db="EMBL/GenBank/DDBJ databases">
        <title>Nocardiopsis ansamitocini NBRC 112285.</title>
        <authorList>
            <person name="Ichikawa N."/>
            <person name="Sato H."/>
            <person name="Tonouchi N."/>
        </authorList>
    </citation>
    <scope>NUCLEOTIDE SEQUENCE</scope>
    <source>
        <strain evidence="5">NBRC 112285</strain>
    </source>
</reference>
<dbReference type="PANTHER" id="PTHR42788:SF13">
    <property type="entry name" value="ALIPHATIC SULFONATES IMPORT ATP-BINDING PROTEIN SSUB"/>
    <property type="match status" value="1"/>
</dbReference>
<dbReference type="GO" id="GO:0005524">
    <property type="term" value="F:ATP binding"/>
    <property type="evidence" value="ECO:0007669"/>
    <property type="project" value="UniProtKB-KW"/>
</dbReference>
<dbReference type="AlphaFoldDB" id="A0A9W6P849"/>
<keyword evidence="6" id="KW-1185">Reference proteome</keyword>
<proteinExistence type="predicted"/>
<dbReference type="SUPFAM" id="SSF52540">
    <property type="entry name" value="P-loop containing nucleoside triphosphate hydrolases"/>
    <property type="match status" value="1"/>
</dbReference>
<dbReference type="PROSITE" id="PS00211">
    <property type="entry name" value="ABC_TRANSPORTER_1"/>
    <property type="match status" value="1"/>
</dbReference>
<name>A0A9W6P849_9ACTN</name>
<dbReference type="InterPro" id="IPR017871">
    <property type="entry name" value="ABC_transporter-like_CS"/>
</dbReference>
<organism evidence="5 6">
    <name type="scientific">Nocardiopsis ansamitocini</name>
    <dbReference type="NCBI Taxonomy" id="1670832"/>
    <lineage>
        <taxon>Bacteria</taxon>
        <taxon>Bacillati</taxon>
        <taxon>Actinomycetota</taxon>
        <taxon>Actinomycetes</taxon>
        <taxon>Streptosporangiales</taxon>
        <taxon>Nocardiopsidaceae</taxon>
        <taxon>Nocardiopsis</taxon>
    </lineage>
</organism>
<dbReference type="PROSITE" id="PS50893">
    <property type="entry name" value="ABC_TRANSPORTER_2"/>
    <property type="match status" value="1"/>
</dbReference>
<dbReference type="RefSeq" id="WP_285760225.1">
    <property type="nucleotide sequence ID" value="NZ_BSQG01000005.1"/>
</dbReference>
<evidence type="ECO:0000256" key="1">
    <source>
        <dbReference type="ARBA" id="ARBA00022448"/>
    </source>
</evidence>
<keyword evidence="3 5" id="KW-0067">ATP-binding</keyword>
<evidence type="ECO:0000256" key="3">
    <source>
        <dbReference type="ARBA" id="ARBA00022840"/>
    </source>
</evidence>
<dbReference type="EMBL" id="BSQG01000005">
    <property type="protein sequence ID" value="GLU48743.1"/>
    <property type="molecule type" value="Genomic_DNA"/>
</dbReference>
<dbReference type="Proteomes" id="UP001165092">
    <property type="component" value="Unassembled WGS sequence"/>
</dbReference>